<dbReference type="InterPro" id="IPR043502">
    <property type="entry name" value="DNA/RNA_pol_sf"/>
</dbReference>
<evidence type="ECO:0000313" key="4">
    <source>
        <dbReference type="Proteomes" id="UP000257109"/>
    </source>
</evidence>
<dbReference type="Gene3D" id="3.10.10.10">
    <property type="entry name" value="HIV Type 1 Reverse Transcriptase, subunit A, domain 1"/>
    <property type="match status" value="1"/>
</dbReference>
<evidence type="ECO:0000313" key="3">
    <source>
        <dbReference type="EMBL" id="RDX97395.1"/>
    </source>
</evidence>
<reference evidence="3" key="1">
    <citation type="submission" date="2018-05" db="EMBL/GenBank/DDBJ databases">
        <title>Draft genome of Mucuna pruriens seed.</title>
        <authorList>
            <person name="Nnadi N.E."/>
            <person name="Vos R."/>
            <person name="Hasami M.H."/>
            <person name="Devisetty U.K."/>
            <person name="Aguiy J.C."/>
        </authorList>
    </citation>
    <scope>NUCLEOTIDE SEQUENCE [LARGE SCALE GENOMIC DNA]</scope>
    <source>
        <strain evidence="3">JCA_2017</strain>
    </source>
</reference>
<name>A0A371H3P8_MUCPR</name>
<evidence type="ECO:0000256" key="1">
    <source>
        <dbReference type="SAM" id="MobiDB-lite"/>
    </source>
</evidence>
<dbReference type="EMBL" id="QJKJ01003669">
    <property type="protein sequence ID" value="RDX97395.1"/>
    <property type="molecule type" value="Genomic_DNA"/>
</dbReference>
<dbReference type="Proteomes" id="UP000257109">
    <property type="component" value="Unassembled WGS sequence"/>
</dbReference>
<dbReference type="Pfam" id="PF00078">
    <property type="entry name" value="RVT_1"/>
    <property type="match status" value="1"/>
</dbReference>
<feature type="non-terminal residue" evidence="3">
    <location>
        <position position="1"/>
    </location>
</feature>
<evidence type="ECO:0000259" key="2">
    <source>
        <dbReference type="Pfam" id="PF00078"/>
    </source>
</evidence>
<dbReference type="PANTHER" id="PTHR24559:SF444">
    <property type="entry name" value="REVERSE TRANSCRIPTASE DOMAIN-CONTAINING PROTEIN"/>
    <property type="match status" value="1"/>
</dbReference>
<dbReference type="STRING" id="157652.A0A371H3P8"/>
<feature type="domain" description="Reverse transcriptase" evidence="2">
    <location>
        <begin position="255"/>
        <end position="313"/>
    </location>
</feature>
<dbReference type="InterPro" id="IPR053134">
    <property type="entry name" value="RNA-dir_DNA_polymerase"/>
</dbReference>
<gene>
    <name evidence="3" type="ORF">CR513_19839</name>
</gene>
<dbReference type="InterPro" id="IPR000477">
    <property type="entry name" value="RT_dom"/>
</dbReference>
<dbReference type="OrthoDB" id="1731756at2759"/>
<feature type="region of interest" description="Disordered" evidence="1">
    <location>
        <begin position="15"/>
        <end position="40"/>
    </location>
</feature>
<feature type="compositionally biased region" description="Basic and acidic residues" evidence="1">
    <location>
        <begin position="15"/>
        <end position="29"/>
    </location>
</feature>
<sequence>MVICYNCEKPKHLSRDYTTPKKEDGDGNRNHNINSQPKRQKKIGQVITLSDIEAAQSNDLVQSKCIINEMYYGIMVQLTHLSYMILSSHHVLLNCHDKTLLFKPISNNFVEFENSRLITNYQPRKSKAQVYVVLTSLKVKGSSDVSMLLVVNEYLDFTIYLIPRSIPIFIAPYRMSPLELAKLKRQLEELFEKQSVKPDKKDGSMRLCVDCHQLNKITVKIKYMLPQIDDLMDQLGRATMFSKIDLKSKLPRTRYGRYKYLVTPLDVTNAPTTFMDYMNQNSHQFLDKFVIIFIDDILVYSRNSKERAKYLRIIL</sequence>
<proteinExistence type="predicted"/>
<dbReference type="SUPFAM" id="SSF56672">
    <property type="entry name" value="DNA/RNA polymerases"/>
    <property type="match status" value="1"/>
</dbReference>
<dbReference type="Gene3D" id="3.30.70.270">
    <property type="match status" value="1"/>
</dbReference>
<dbReference type="PANTHER" id="PTHR24559">
    <property type="entry name" value="TRANSPOSON TY3-I GAG-POL POLYPROTEIN"/>
    <property type="match status" value="1"/>
</dbReference>
<keyword evidence="4" id="KW-1185">Reference proteome</keyword>
<comment type="caution">
    <text evidence="3">The sequence shown here is derived from an EMBL/GenBank/DDBJ whole genome shotgun (WGS) entry which is preliminary data.</text>
</comment>
<organism evidence="3 4">
    <name type="scientific">Mucuna pruriens</name>
    <name type="common">Velvet bean</name>
    <name type="synonym">Dolichos pruriens</name>
    <dbReference type="NCBI Taxonomy" id="157652"/>
    <lineage>
        <taxon>Eukaryota</taxon>
        <taxon>Viridiplantae</taxon>
        <taxon>Streptophyta</taxon>
        <taxon>Embryophyta</taxon>
        <taxon>Tracheophyta</taxon>
        <taxon>Spermatophyta</taxon>
        <taxon>Magnoliopsida</taxon>
        <taxon>eudicotyledons</taxon>
        <taxon>Gunneridae</taxon>
        <taxon>Pentapetalae</taxon>
        <taxon>rosids</taxon>
        <taxon>fabids</taxon>
        <taxon>Fabales</taxon>
        <taxon>Fabaceae</taxon>
        <taxon>Papilionoideae</taxon>
        <taxon>50 kb inversion clade</taxon>
        <taxon>NPAAA clade</taxon>
        <taxon>indigoferoid/millettioid clade</taxon>
        <taxon>Phaseoleae</taxon>
        <taxon>Mucuna</taxon>
    </lineage>
</organism>
<protein>
    <recommendedName>
        <fullName evidence="2">Reverse transcriptase domain-containing protein</fullName>
    </recommendedName>
</protein>
<dbReference type="InterPro" id="IPR043128">
    <property type="entry name" value="Rev_trsase/Diguanyl_cyclase"/>
</dbReference>
<dbReference type="CDD" id="cd01647">
    <property type="entry name" value="RT_LTR"/>
    <property type="match status" value="1"/>
</dbReference>
<accession>A0A371H3P8</accession>
<dbReference type="AlphaFoldDB" id="A0A371H3P8"/>